<organism evidence="2 3">
    <name type="scientific">Staphylotrichum longicolle</name>
    <dbReference type="NCBI Taxonomy" id="669026"/>
    <lineage>
        <taxon>Eukaryota</taxon>
        <taxon>Fungi</taxon>
        <taxon>Dikarya</taxon>
        <taxon>Ascomycota</taxon>
        <taxon>Pezizomycotina</taxon>
        <taxon>Sordariomycetes</taxon>
        <taxon>Sordariomycetidae</taxon>
        <taxon>Sordariales</taxon>
        <taxon>Chaetomiaceae</taxon>
        <taxon>Staphylotrichum</taxon>
    </lineage>
</organism>
<dbReference type="AlphaFoldDB" id="A0AAD4I151"/>
<protein>
    <submittedName>
        <fullName evidence="2">Uncharacterized protein</fullName>
    </submittedName>
</protein>
<proteinExistence type="predicted"/>
<gene>
    <name evidence="2" type="ORF">NEMBOFW57_000704</name>
</gene>
<feature type="region of interest" description="Disordered" evidence="1">
    <location>
        <begin position="1"/>
        <end position="20"/>
    </location>
</feature>
<dbReference type="Proteomes" id="UP001197093">
    <property type="component" value="Unassembled WGS sequence"/>
</dbReference>
<evidence type="ECO:0000313" key="3">
    <source>
        <dbReference type="Proteomes" id="UP001197093"/>
    </source>
</evidence>
<name>A0AAD4I151_9PEZI</name>
<sequence>MKASKSESGAEPDDRCESRATDRALLGGPWAEAVCGLESIESVFRPNELVGPRADELCGRESMNVPSESVFLVAVLGGRAGALPA</sequence>
<comment type="caution">
    <text evidence="2">The sequence shown here is derived from an EMBL/GenBank/DDBJ whole genome shotgun (WGS) entry which is preliminary data.</text>
</comment>
<accession>A0AAD4I151</accession>
<evidence type="ECO:0000313" key="2">
    <source>
        <dbReference type="EMBL" id="KAG7290701.1"/>
    </source>
</evidence>
<reference evidence="2" key="1">
    <citation type="submission" date="2023-02" db="EMBL/GenBank/DDBJ databases">
        <authorList>
            <person name="Palmer J.M."/>
        </authorList>
    </citation>
    <scope>NUCLEOTIDE SEQUENCE</scope>
    <source>
        <strain evidence="2">FW57</strain>
    </source>
</reference>
<keyword evidence="3" id="KW-1185">Reference proteome</keyword>
<dbReference type="EMBL" id="JAHCVI010000001">
    <property type="protein sequence ID" value="KAG7290701.1"/>
    <property type="molecule type" value="Genomic_DNA"/>
</dbReference>
<evidence type="ECO:0000256" key="1">
    <source>
        <dbReference type="SAM" id="MobiDB-lite"/>
    </source>
</evidence>